<gene>
    <name evidence="2" type="ORF">B9Q04_15020</name>
</gene>
<evidence type="ECO:0000313" key="3">
    <source>
        <dbReference type="Proteomes" id="UP000242015"/>
    </source>
</evidence>
<evidence type="ECO:0000313" key="2">
    <source>
        <dbReference type="EMBL" id="PSO06639.1"/>
    </source>
</evidence>
<protein>
    <submittedName>
        <fullName evidence="2">Uncharacterized protein</fullName>
    </submittedName>
</protein>
<feature type="region of interest" description="Disordered" evidence="1">
    <location>
        <begin position="51"/>
        <end position="77"/>
    </location>
</feature>
<evidence type="ECO:0000256" key="1">
    <source>
        <dbReference type="SAM" id="MobiDB-lite"/>
    </source>
</evidence>
<dbReference type="AlphaFoldDB" id="A0A2R6C6V9"/>
<sequence length="99" mass="10935">MIEYSRGFRSKLSYTSTLLAHSSTLDFERGSESTLKKPEVFLRLKPKALSSTANKTLSSEEPPPCSPQKHSNPKRIQRHLWVVGATAGATGFSRMVPTS</sequence>
<accession>A0A2R6C6V9</accession>
<reference evidence="2 3" key="1">
    <citation type="submission" date="2017-04" db="EMBL/GenBank/DDBJ databases">
        <title>Novel microbial lineages endemic to geothermal iron-oxide mats fill important gaps in the evolutionary history of Archaea.</title>
        <authorList>
            <person name="Jay Z.J."/>
            <person name="Beam J.P."/>
            <person name="Dlakic M."/>
            <person name="Rusch D.B."/>
            <person name="Kozubal M.A."/>
            <person name="Inskeep W.P."/>
        </authorList>
    </citation>
    <scope>NUCLEOTIDE SEQUENCE [LARGE SCALE GENOMIC DNA]</scope>
    <source>
        <strain evidence="2">BE_D</strain>
    </source>
</reference>
<organism evidence="2 3">
    <name type="scientific">Candidatus Marsarchaeota G2 archaeon BE_D</name>
    <dbReference type="NCBI Taxonomy" id="1978158"/>
    <lineage>
        <taxon>Archaea</taxon>
        <taxon>Candidatus Marsarchaeota</taxon>
        <taxon>Candidatus Marsarchaeota group 2</taxon>
    </lineage>
</organism>
<dbReference type="Proteomes" id="UP000242015">
    <property type="component" value="Unassembled WGS sequence"/>
</dbReference>
<name>A0A2R6C6V9_9ARCH</name>
<dbReference type="EMBL" id="NEXF01000440">
    <property type="protein sequence ID" value="PSO06639.1"/>
    <property type="molecule type" value="Genomic_DNA"/>
</dbReference>
<comment type="caution">
    <text evidence="2">The sequence shown here is derived from an EMBL/GenBank/DDBJ whole genome shotgun (WGS) entry which is preliminary data.</text>
</comment>
<proteinExistence type="predicted"/>